<name>A0ABR0BT89_PURLI</name>
<feature type="compositionally biased region" description="Basic residues" evidence="1">
    <location>
        <begin position="48"/>
        <end position="63"/>
    </location>
</feature>
<proteinExistence type="predicted"/>
<protein>
    <submittedName>
        <fullName evidence="2">Uncharacterized protein</fullName>
    </submittedName>
</protein>
<dbReference type="EMBL" id="JAWRVI010000033">
    <property type="protein sequence ID" value="KAK4087283.1"/>
    <property type="molecule type" value="Genomic_DNA"/>
</dbReference>
<organism evidence="2 3">
    <name type="scientific">Purpureocillium lilacinum</name>
    <name type="common">Paecilomyces lilacinus</name>
    <dbReference type="NCBI Taxonomy" id="33203"/>
    <lineage>
        <taxon>Eukaryota</taxon>
        <taxon>Fungi</taxon>
        <taxon>Dikarya</taxon>
        <taxon>Ascomycota</taxon>
        <taxon>Pezizomycotina</taxon>
        <taxon>Sordariomycetes</taxon>
        <taxon>Hypocreomycetidae</taxon>
        <taxon>Hypocreales</taxon>
        <taxon>Ophiocordycipitaceae</taxon>
        <taxon>Purpureocillium</taxon>
    </lineage>
</organism>
<evidence type="ECO:0000313" key="3">
    <source>
        <dbReference type="Proteomes" id="UP001287286"/>
    </source>
</evidence>
<gene>
    <name evidence="2" type="ORF">Purlil1_8358</name>
</gene>
<evidence type="ECO:0000256" key="1">
    <source>
        <dbReference type="SAM" id="MobiDB-lite"/>
    </source>
</evidence>
<accession>A0ABR0BT89</accession>
<feature type="compositionally biased region" description="Gly residues" evidence="1">
    <location>
        <begin position="1"/>
        <end position="11"/>
    </location>
</feature>
<feature type="region of interest" description="Disordered" evidence="1">
    <location>
        <begin position="1"/>
        <end position="95"/>
    </location>
</feature>
<dbReference type="Proteomes" id="UP001287286">
    <property type="component" value="Unassembled WGS sequence"/>
</dbReference>
<keyword evidence="3" id="KW-1185">Reference proteome</keyword>
<evidence type="ECO:0000313" key="2">
    <source>
        <dbReference type="EMBL" id="KAK4087283.1"/>
    </source>
</evidence>
<feature type="compositionally biased region" description="Basic and acidic residues" evidence="1">
    <location>
        <begin position="166"/>
        <end position="175"/>
    </location>
</feature>
<comment type="caution">
    <text evidence="2">The sequence shown here is derived from an EMBL/GenBank/DDBJ whole genome shotgun (WGS) entry which is preliminary data.</text>
</comment>
<reference evidence="2 3" key="1">
    <citation type="journal article" date="2024" name="Microbiol. Resour. Announc.">
        <title>Genome annotations for the ascomycete fungi Trichoderma harzianum, Trichoderma aggressivum, and Purpureocillium lilacinum.</title>
        <authorList>
            <person name="Beijen E.P.W."/>
            <person name="Ohm R.A."/>
        </authorList>
    </citation>
    <scope>NUCLEOTIDE SEQUENCE [LARGE SCALE GENOMIC DNA]</scope>
    <source>
        <strain evidence="2 3">CBS 150709</strain>
    </source>
</reference>
<feature type="region of interest" description="Disordered" evidence="1">
    <location>
        <begin position="166"/>
        <end position="192"/>
    </location>
</feature>
<sequence>MDAALGGGGGPPSVVPFGPWGAEKPAALPPRRCNPEKGTQSADEERRQRRAGGGRGGRRRIRSSRCERGAPVLDGLGNSMARETRGPPHPQRKAGLGGTSHLRLFLIFSCKLLLFGLCAGWLQKGHVSVAGALWVVVVEEPPDPDDPQLNLQLGVQWRLEGEGARRLAAGEDARRQGKGAAARGPGGAPDTP</sequence>